<dbReference type="PANTHER" id="PTHR43540">
    <property type="entry name" value="PEROXYUREIDOACRYLATE/UREIDOACRYLATE AMIDOHYDROLASE-RELATED"/>
    <property type="match status" value="1"/>
</dbReference>
<keyword evidence="2" id="KW-0378">Hydrolase</keyword>
<reference evidence="4" key="1">
    <citation type="submission" date="2022-10" db="EMBL/GenBank/DDBJ databases">
        <title>Tapping the CABI collections for fungal endophytes: first genome assemblies for Collariella, Neodidymelliopsis, Ascochyta clinopodiicola, Didymella pomorum, Didymosphaeria variabile, Neocosmospora piperis and Neocucurbitaria cava.</title>
        <authorList>
            <person name="Hill R."/>
        </authorList>
    </citation>
    <scope>NUCLEOTIDE SEQUENCE</scope>
    <source>
        <strain evidence="4">IMI 355091</strain>
    </source>
</reference>
<evidence type="ECO:0000256" key="2">
    <source>
        <dbReference type="ARBA" id="ARBA00022801"/>
    </source>
</evidence>
<sequence>MAIASATSGMFDTSDPAAPGYYAPSQTALLLLDFHQMFVEKAAGPKAHTALRKAANLRLWASSQGIQVIHCLIDVNGTPYPTCKGSARVSGIVAAMTKDGGDEPKELTKDLEDDERTFTRRPGHVSALKSPGLEEYLQSQGIQSLMLAGLSTTGCVLRTALSACDAEYVVTVVSDGCADDGEGLHDLALKLVESRGYVSTAVEFQEHYRKIE</sequence>
<dbReference type="CDD" id="cd00431">
    <property type="entry name" value="cysteine_hydrolases"/>
    <property type="match status" value="1"/>
</dbReference>
<evidence type="ECO:0000313" key="5">
    <source>
        <dbReference type="Proteomes" id="UP001140510"/>
    </source>
</evidence>
<gene>
    <name evidence="4" type="ORF">N0V91_004082</name>
</gene>
<dbReference type="InterPro" id="IPR050272">
    <property type="entry name" value="Isochorismatase-like_hydrls"/>
</dbReference>
<dbReference type="OrthoDB" id="1739143at2759"/>
<dbReference type="GO" id="GO:0016787">
    <property type="term" value="F:hydrolase activity"/>
    <property type="evidence" value="ECO:0007669"/>
    <property type="project" value="UniProtKB-KW"/>
</dbReference>
<accession>A0A9W8ZH62</accession>
<dbReference type="Gene3D" id="3.40.50.850">
    <property type="entry name" value="Isochorismatase-like"/>
    <property type="match status" value="1"/>
</dbReference>
<feature type="domain" description="Isochorismatase-like" evidence="3">
    <location>
        <begin position="27"/>
        <end position="197"/>
    </location>
</feature>
<comment type="caution">
    <text evidence="4">The sequence shown here is derived from an EMBL/GenBank/DDBJ whole genome shotgun (WGS) entry which is preliminary data.</text>
</comment>
<evidence type="ECO:0000313" key="4">
    <source>
        <dbReference type="EMBL" id="KAJ4407200.1"/>
    </source>
</evidence>
<evidence type="ECO:0000256" key="1">
    <source>
        <dbReference type="ARBA" id="ARBA00006336"/>
    </source>
</evidence>
<evidence type="ECO:0000259" key="3">
    <source>
        <dbReference type="Pfam" id="PF00857"/>
    </source>
</evidence>
<dbReference type="EMBL" id="JAPEVA010000022">
    <property type="protein sequence ID" value="KAJ4407200.1"/>
    <property type="molecule type" value="Genomic_DNA"/>
</dbReference>
<dbReference type="SUPFAM" id="SSF52499">
    <property type="entry name" value="Isochorismatase-like hydrolases"/>
    <property type="match status" value="1"/>
</dbReference>
<dbReference type="AlphaFoldDB" id="A0A9W8ZH62"/>
<dbReference type="InterPro" id="IPR000868">
    <property type="entry name" value="Isochorismatase-like_dom"/>
</dbReference>
<dbReference type="Pfam" id="PF00857">
    <property type="entry name" value="Isochorismatase"/>
    <property type="match status" value="1"/>
</dbReference>
<comment type="similarity">
    <text evidence="1">Belongs to the isochorismatase family.</text>
</comment>
<dbReference type="InterPro" id="IPR036380">
    <property type="entry name" value="Isochorismatase-like_sf"/>
</dbReference>
<protein>
    <recommendedName>
        <fullName evidence="3">Isochorismatase-like domain-containing protein</fullName>
    </recommendedName>
</protein>
<keyword evidence="5" id="KW-1185">Reference proteome</keyword>
<organism evidence="4 5">
    <name type="scientific">Didymella pomorum</name>
    <dbReference type="NCBI Taxonomy" id="749634"/>
    <lineage>
        <taxon>Eukaryota</taxon>
        <taxon>Fungi</taxon>
        <taxon>Dikarya</taxon>
        <taxon>Ascomycota</taxon>
        <taxon>Pezizomycotina</taxon>
        <taxon>Dothideomycetes</taxon>
        <taxon>Pleosporomycetidae</taxon>
        <taxon>Pleosporales</taxon>
        <taxon>Pleosporineae</taxon>
        <taxon>Didymellaceae</taxon>
        <taxon>Didymella</taxon>
    </lineage>
</organism>
<proteinExistence type="inferred from homology"/>
<name>A0A9W8ZH62_9PLEO</name>
<dbReference type="Proteomes" id="UP001140510">
    <property type="component" value="Unassembled WGS sequence"/>
</dbReference>